<dbReference type="Proteomes" id="UP001576784">
    <property type="component" value="Unassembled WGS sequence"/>
</dbReference>
<evidence type="ECO:0000256" key="2">
    <source>
        <dbReference type="ARBA" id="ARBA00022679"/>
    </source>
</evidence>
<feature type="domain" description="TaqI-like C-terminal specificity" evidence="4">
    <location>
        <begin position="557"/>
        <end position="689"/>
    </location>
</feature>
<dbReference type="EMBL" id="JBHFNR010000169">
    <property type="protein sequence ID" value="MFB2895803.1"/>
    <property type="molecule type" value="Genomic_DNA"/>
</dbReference>
<sequence length="846" mass="97984">MTDSAAYRLFHGKTFNTALRNFSFPADFETRHQKIKQWITALEKGTLEEVKEVSLHGSFLNDIFQEVLGYCSIIQGGGKAWEIHSELTISDGGGSADGAIGFFTASEKKQGKVKLQGKVVAPIELKAARIDLDRPTPGRKETPVEQGWRYANYTPECRWIIVSNYRELRLYQTNKTPAYYEKFLLTELAEIEAFKRFYFLLCRNNFLPNQQDKQTISVIDELLIKSNEAKEEITKKLYEEYKAVRLNIVKHFRFTGAKDLPERDSLLIEKAQKTLDRVLFIAFCESRGLLPSKTLSNAHDHKDIYNPRSIWENYKSVFRWVDKGNEHPPIPGYNGGLFQHDEILDEQLSVTDLLCSQLKQLTRFDFETDVSVDILGHIFEQSVTDLEELKAEAAGQEYNQKKGKRKTQGVFYTPAFVTQYIVEVALGGYLNRKEQEIRQHFQLEQIPQRATKKQRETEIKFWETYRDEVLKKTRVIDPACGSGAFLIAAFDYLSRQYERVNEALAVLRGGQRSIFDLNKTMKPYRGILTGFNEAFLIDEATKNKLVLADSKSAEIIKPYLRGQDIKRWTPEWQNLWMIFVGWDCPINNYPSVLYWLEKHKNALSSRPEVKQGRFPWYALSRYASEYWQLFEKPKVIYQVIQTLPQYAFDDSGAYGNDKTFILSNTDLCLLGWLNSPLIWWYSHRIFTKMLSGAISPMGYLFETLPIAPPTDEIRNEVEPIVSRLIEITKANQEAFRDVLDWLKVEYKIDKPGQKLEDFASLDCDEFIAEVKKRKPKTSGGLNPTALKAIREVYNDYAPKIQIRRSEALTLEHRLSDLVNQAYGLTEEEIDLMWRTAPPRMPISRIN</sequence>
<comment type="caution">
    <text evidence="5">The sequence shown here is derived from an EMBL/GenBank/DDBJ whole genome shotgun (WGS) entry which is preliminary data.</text>
</comment>
<evidence type="ECO:0000256" key="3">
    <source>
        <dbReference type="ARBA" id="ARBA00022691"/>
    </source>
</evidence>
<evidence type="ECO:0000259" key="4">
    <source>
        <dbReference type="Pfam" id="PF12950"/>
    </source>
</evidence>
<dbReference type="Gene3D" id="3.40.50.150">
    <property type="entry name" value="Vaccinia Virus protein VP39"/>
    <property type="match status" value="1"/>
</dbReference>
<dbReference type="InterPro" id="IPR029063">
    <property type="entry name" value="SAM-dependent_MTases_sf"/>
</dbReference>
<dbReference type="InterPro" id="IPR025931">
    <property type="entry name" value="TaqI_C"/>
</dbReference>
<keyword evidence="2" id="KW-0808">Transferase</keyword>
<keyword evidence="6" id="KW-1185">Reference proteome</keyword>
<dbReference type="Pfam" id="PF12950">
    <property type="entry name" value="TaqI_C"/>
    <property type="match status" value="1"/>
</dbReference>
<name>A0ABV4XX25_9CYAN</name>
<dbReference type="SUPFAM" id="SSF53335">
    <property type="entry name" value="S-adenosyl-L-methionine-dependent methyltransferases"/>
    <property type="match status" value="1"/>
</dbReference>
<accession>A0ABV4XX25</accession>
<dbReference type="PRINTS" id="PR00507">
    <property type="entry name" value="N12N6MTFRASE"/>
</dbReference>
<dbReference type="RefSeq" id="WP_413265437.1">
    <property type="nucleotide sequence ID" value="NZ_JBHFNR010000169.1"/>
</dbReference>
<reference evidence="5 6" key="1">
    <citation type="submission" date="2024-09" db="EMBL/GenBank/DDBJ databases">
        <title>Floridaenema gen nov. (Aerosakkonemataceae, Aerosakkonematales ord. nov., Cyanobacteria) from benthic tropical and subtropical fresh waters, with the description of four new species.</title>
        <authorList>
            <person name="Moretto J.A."/>
            <person name="Berthold D.E."/>
            <person name="Lefler F.W."/>
            <person name="Huang I.-S."/>
            <person name="Laughinghouse H. IV."/>
        </authorList>
    </citation>
    <scope>NUCLEOTIDE SEQUENCE [LARGE SCALE GENOMIC DNA]</scope>
    <source>
        <strain evidence="5 6">BLCC-F50</strain>
    </source>
</reference>
<dbReference type="PANTHER" id="PTHR33841">
    <property type="entry name" value="DNA METHYLTRANSFERASE YEEA-RELATED"/>
    <property type="match status" value="1"/>
</dbReference>
<organism evidence="5 6">
    <name type="scientific">Floridaenema flaviceps BLCC-F50</name>
    <dbReference type="NCBI Taxonomy" id="3153642"/>
    <lineage>
        <taxon>Bacteria</taxon>
        <taxon>Bacillati</taxon>
        <taxon>Cyanobacteriota</taxon>
        <taxon>Cyanophyceae</taxon>
        <taxon>Oscillatoriophycideae</taxon>
        <taxon>Aerosakkonematales</taxon>
        <taxon>Aerosakkonemataceae</taxon>
        <taxon>Floridanema</taxon>
        <taxon>Floridanema flaviceps</taxon>
    </lineage>
</organism>
<evidence type="ECO:0000256" key="1">
    <source>
        <dbReference type="ARBA" id="ARBA00022603"/>
    </source>
</evidence>
<gene>
    <name evidence="5" type="ORF">ACE1CI_23085</name>
</gene>
<dbReference type="PANTHER" id="PTHR33841:SF5">
    <property type="entry name" value="DNA METHYLASE (MODIFICATION METHYLASE) (METHYLTRANSFERASE)-RELATED"/>
    <property type="match status" value="1"/>
</dbReference>
<dbReference type="InterPro" id="IPR050953">
    <property type="entry name" value="N4_N6_ade-DNA_methylase"/>
</dbReference>
<protein>
    <submittedName>
        <fullName evidence="5">TaqI-like C-terminal specificity domain-containing protein</fullName>
    </submittedName>
</protein>
<evidence type="ECO:0000313" key="6">
    <source>
        <dbReference type="Proteomes" id="UP001576784"/>
    </source>
</evidence>
<evidence type="ECO:0000313" key="5">
    <source>
        <dbReference type="EMBL" id="MFB2895803.1"/>
    </source>
</evidence>
<keyword evidence="3" id="KW-0949">S-adenosyl-L-methionine</keyword>
<keyword evidence="1" id="KW-0489">Methyltransferase</keyword>
<proteinExistence type="predicted"/>